<sequence>MERLPPTGPIAFPWRRGGRAILPVWGGVLGAVAGMGIVLALPGEALARLVDAGGLIGWRSDEAARAAVAGVAALLGGAVAWSVLFLLFGRGGPFHRAPAGSASRRPSVRRADAHPDAPPRHPMAAAELGTPPSPPPPPERGLPDDLDQPLAAFDPGAIPAVPRMAVRPVASGTHGPAPLPRNDDPSPSIAALIDRGARRRLHG</sequence>
<feature type="compositionally biased region" description="Pro residues" evidence="1">
    <location>
        <begin position="131"/>
        <end position="140"/>
    </location>
</feature>
<keyword evidence="2" id="KW-1133">Transmembrane helix</keyword>
<dbReference type="RefSeq" id="WP_143090155.1">
    <property type="nucleotide sequence ID" value="NZ_FOXP01000007.1"/>
</dbReference>
<evidence type="ECO:0000313" key="3">
    <source>
        <dbReference type="EMBL" id="SFP79082.1"/>
    </source>
</evidence>
<proteinExistence type="predicted"/>
<dbReference type="Proteomes" id="UP000199586">
    <property type="component" value="Unassembled WGS sequence"/>
</dbReference>
<evidence type="ECO:0000313" key="4">
    <source>
        <dbReference type="Proteomes" id="UP000199586"/>
    </source>
</evidence>
<feature type="compositionally biased region" description="Basic and acidic residues" evidence="1">
    <location>
        <begin position="109"/>
        <end position="119"/>
    </location>
</feature>
<dbReference type="AlphaFoldDB" id="A0A1I5T7S2"/>
<dbReference type="OrthoDB" id="7571842at2"/>
<dbReference type="STRING" id="634430.SAMN04488241_107113"/>
<reference evidence="3 4" key="1">
    <citation type="submission" date="2016-10" db="EMBL/GenBank/DDBJ databases">
        <authorList>
            <person name="de Groot N.N."/>
        </authorList>
    </citation>
    <scope>NUCLEOTIDE SEQUENCE [LARGE SCALE GENOMIC DNA]</scope>
    <source>
        <strain evidence="3 4">CGMCC 1.9113</strain>
    </source>
</reference>
<feature type="transmembrane region" description="Helical" evidence="2">
    <location>
        <begin position="20"/>
        <end position="43"/>
    </location>
</feature>
<keyword evidence="4" id="KW-1185">Reference proteome</keyword>
<name>A0A1I5T7S2_9SPHN</name>
<keyword evidence="2" id="KW-0472">Membrane</keyword>
<feature type="region of interest" description="Disordered" evidence="1">
    <location>
        <begin position="97"/>
        <end position="189"/>
    </location>
</feature>
<feature type="transmembrane region" description="Helical" evidence="2">
    <location>
        <begin position="63"/>
        <end position="88"/>
    </location>
</feature>
<evidence type="ECO:0000256" key="2">
    <source>
        <dbReference type="SAM" id="Phobius"/>
    </source>
</evidence>
<organism evidence="3 4">
    <name type="scientific">Sphingomonas rubra</name>
    <dbReference type="NCBI Taxonomy" id="634430"/>
    <lineage>
        <taxon>Bacteria</taxon>
        <taxon>Pseudomonadati</taxon>
        <taxon>Pseudomonadota</taxon>
        <taxon>Alphaproteobacteria</taxon>
        <taxon>Sphingomonadales</taxon>
        <taxon>Sphingomonadaceae</taxon>
        <taxon>Sphingomonas</taxon>
    </lineage>
</organism>
<protein>
    <submittedName>
        <fullName evidence="3">Uncharacterized protein</fullName>
    </submittedName>
</protein>
<keyword evidence="2" id="KW-0812">Transmembrane</keyword>
<accession>A0A1I5T7S2</accession>
<gene>
    <name evidence="3" type="ORF">SAMN04488241_107113</name>
</gene>
<evidence type="ECO:0000256" key="1">
    <source>
        <dbReference type="SAM" id="MobiDB-lite"/>
    </source>
</evidence>
<dbReference type="EMBL" id="FOXP01000007">
    <property type="protein sequence ID" value="SFP79082.1"/>
    <property type="molecule type" value="Genomic_DNA"/>
</dbReference>